<dbReference type="EMBL" id="LBWB01000022">
    <property type="protein sequence ID" value="KKQ99891.1"/>
    <property type="molecule type" value="Genomic_DNA"/>
</dbReference>
<name>A0A0G0QDV8_9BACT</name>
<dbReference type="Proteomes" id="UP000033881">
    <property type="component" value="Unassembled WGS sequence"/>
</dbReference>
<dbReference type="STRING" id="1618574.UT24_C0022G0012"/>
<reference evidence="1 2" key="1">
    <citation type="journal article" date="2015" name="Nature">
        <title>rRNA introns, odd ribosomes, and small enigmatic genomes across a large radiation of phyla.</title>
        <authorList>
            <person name="Brown C.T."/>
            <person name="Hug L.A."/>
            <person name="Thomas B.C."/>
            <person name="Sharon I."/>
            <person name="Castelle C.J."/>
            <person name="Singh A."/>
            <person name="Wilkins M.J."/>
            <person name="Williams K.H."/>
            <person name="Banfield J.F."/>
        </authorList>
    </citation>
    <scope>NUCLEOTIDE SEQUENCE [LARGE SCALE GENOMIC DNA]</scope>
</reference>
<evidence type="ECO:0000313" key="2">
    <source>
        <dbReference type="Proteomes" id="UP000033881"/>
    </source>
</evidence>
<protein>
    <submittedName>
        <fullName evidence="1">Uncharacterized protein</fullName>
    </submittedName>
</protein>
<dbReference type="AlphaFoldDB" id="A0A0G0QDV8"/>
<accession>A0A0G0QDV8</accession>
<evidence type="ECO:0000313" key="1">
    <source>
        <dbReference type="EMBL" id="KKQ99891.1"/>
    </source>
</evidence>
<gene>
    <name evidence="1" type="ORF">UT24_C0022G0012</name>
</gene>
<comment type="caution">
    <text evidence="1">The sequence shown here is derived from an EMBL/GenBank/DDBJ whole genome shotgun (WGS) entry which is preliminary data.</text>
</comment>
<proteinExistence type="predicted"/>
<organism evidence="1 2">
    <name type="scientific">Candidatus Woesebacteria bacterium GW2011_GWB1_39_12</name>
    <dbReference type="NCBI Taxonomy" id="1618574"/>
    <lineage>
        <taxon>Bacteria</taxon>
        <taxon>Candidatus Woeseibacteriota</taxon>
    </lineage>
</organism>
<sequence length="137" mass="16209">MNPEHVFEHHRKSVEELEQWPKFASQEHLDIAPGNEVIVYVRMVDDIHVVFCKENDHLIKYCDPSGTFFVKQHGCVDDPWICCYSRTCYIPGEMYEYRIRLSRLLAYCPGNYKIYASALLGKVNNIFDDYIRKELKI</sequence>